<dbReference type="Proteomes" id="UP000762676">
    <property type="component" value="Unassembled WGS sequence"/>
</dbReference>
<evidence type="ECO:0000313" key="3">
    <source>
        <dbReference type="Proteomes" id="UP000762676"/>
    </source>
</evidence>
<protein>
    <submittedName>
        <fullName evidence="2">Uncharacterized protein</fullName>
    </submittedName>
</protein>
<evidence type="ECO:0000256" key="1">
    <source>
        <dbReference type="SAM" id="Phobius"/>
    </source>
</evidence>
<accession>A0AAV4J6Q4</accession>
<dbReference type="EMBL" id="BMAT01009996">
    <property type="protein sequence ID" value="GFS18045.1"/>
    <property type="molecule type" value="Genomic_DNA"/>
</dbReference>
<evidence type="ECO:0000313" key="2">
    <source>
        <dbReference type="EMBL" id="GFS18045.1"/>
    </source>
</evidence>
<dbReference type="AlphaFoldDB" id="A0AAV4J6Q4"/>
<comment type="caution">
    <text evidence="2">The sequence shown here is derived from an EMBL/GenBank/DDBJ whole genome shotgun (WGS) entry which is preliminary data.</text>
</comment>
<sequence length="95" mass="10136">MRFISCSSVSSEGALRVGTYIAQEGKLSLYPDVTISWPGGYGPAPDIPQCGFKDLLCDEYDQEEDMDSTSLAIGLSTTMSVVLIGVVLGVSILLR</sequence>
<proteinExistence type="predicted"/>
<keyword evidence="1" id="KW-1133">Transmembrane helix</keyword>
<keyword evidence="1" id="KW-0472">Membrane</keyword>
<keyword evidence="1" id="KW-0812">Transmembrane</keyword>
<name>A0AAV4J6Q4_9GAST</name>
<reference evidence="2 3" key="1">
    <citation type="journal article" date="2021" name="Elife">
        <title>Chloroplast acquisition without the gene transfer in kleptoplastic sea slugs, Plakobranchus ocellatus.</title>
        <authorList>
            <person name="Maeda T."/>
            <person name="Takahashi S."/>
            <person name="Yoshida T."/>
            <person name="Shimamura S."/>
            <person name="Takaki Y."/>
            <person name="Nagai Y."/>
            <person name="Toyoda A."/>
            <person name="Suzuki Y."/>
            <person name="Arimoto A."/>
            <person name="Ishii H."/>
            <person name="Satoh N."/>
            <person name="Nishiyama T."/>
            <person name="Hasebe M."/>
            <person name="Maruyama T."/>
            <person name="Minagawa J."/>
            <person name="Obokata J."/>
            <person name="Shigenobu S."/>
        </authorList>
    </citation>
    <scope>NUCLEOTIDE SEQUENCE [LARGE SCALE GENOMIC DNA]</scope>
</reference>
<organism evidence="2 3">
    <name type="scientific">Elysia marginata</name>
    <dbReference type="NCBI Taxonomy" id="1093978"/>
    <lineage>
        <taxon>Eukaryota</taxon>
        <taxon>Metazoa</taxon>
        <taxon>Spiralia</taxon>
        <taxon>Lophotrochozoa</taxon>
        <taxon>Mollusca</taxon>
        <taxon>Gastropoda</taxon>
        <taxon>Heterobranchia</taxon>
        <taxon>Euthyneura</taxon>
        <taxon>Panpulmonata</taxon>
        <taxon>Sacoglossa</taxon>
        <taxon>Placobranchoidea</taxon>
        <taxon>Plakobranchidae</taxon>
        <taxon>Elysia</taxon>
    </lineage>
</organism>
<keyword evidence="3" id="KW-1185">Reference proteome</keyword>
<gene>
    <name evidence="2" type="ORF">ElyMa_004997200</name>
</gene>
<feature type="transmembrane region" description="Helical" evidence="1">
    <location>
        <begin position="71"/>
        <end position="94"/>
    </location>
</feature>